<keyword evidence="6" id="KW-1185">Reference proteome</keyword>
<gene>
    <name evidence="5" type="ORF">HMPREF0179_00079</name>
</gene>
<dbReference type="InterPro" id="IPR001610">
    <property type="entry name" value="PAC"/>
</dbReference>
<dbReference type="PANTHER" id="PTHR44757">
    <property type="entry name" value="DIGUANYLATE CYCLASE DGCP"/>
    <property type="match status" value="1"/>
</dbReference>
<evidence type="ECO:0000259" key="2">
    <source>
        <dbReference type="PROSITE" id="PS50113"/>
    </source>
</evidence>
<dbReference type="PANTHER" id="PTHR44757:SF2">
    <property type="entry name" value="BIOFILM ARCHITECTURE MAINTENANCE PROTEIN MBAA"/>
    <property type="match status" value="1"/>
</dbReference>
<keyword evidence="1" id="KW-1133">Transmembrane helix</keyword>
<dbReference type="InterPro" id="IPR000014">
    <property type="entry name" value="PAS"/>
</dbReference>
<dbReference type="Pfam" id="PF08447">
    <property type="entry name" value="PAS_3"/>
    <property type="match status" value="1"/>
</dbReference>
<dbReference type="PROSITE" id="PS50885">
    <property type="entry name" value="HAMP"/>
    <property type="match status" value="1"/>
</dbReference>
<dbReference type="Pfam" id="PF00990">
    <property type="entry name" value="GGDEF"/>
    <property type="match status" value="1"/>
</dbReference>
<protein>
    <submittedName>
        <fullName evidence="5">Diguanylate cyclase (GGDEF) domain-containing protein</fullName>
    </submittedName>
</protein>
<keyword evidence="1" id="KW-0472">Membrane</keyword>
<keyword evidence="1" id="KW-0812">Transmembrane</keyword>
<reference evidence="5 6" key="2">
    <citation type="submission" date="2013-04" db="EMBL/GenBank/DDBJ databases">
        <title>The Genome Sequence of Bilophila wadsworthia 3_1_6.</title>
        <authorList>
            <consortium name="The Broad Institute Genomics Platform"/>
            <person name="Earl A."/>
            <person name="Ward D."/>
            <person name="Feldgarden M."/>
            <person name="Gevers D."/>
            <person name="Sibley C."/>
            <person name="Strauss J."/>
            <person name="Allen-Vercoe E."/>
            <person name="Walker B."/>
            <person name="Young S."/>
            <person name="Zeng Q."/>
            <person name="Gargeya S."/>
            <person name="Fitzgerald M."/>
            <person name="Haas B."/>
            <person name="Abouelleil A."/>
            <person name="Allen A.W."/>
            <person name="Alvarado L."/>
            <person name="Arachchi H.M."/>
            <person name="Berlin A.M."/>
            <person name="Chapman S.B."/>
            <person name="Gainer-Dewar J."/>
            <person name="Goldberg J."/>
            <person name="Griggs A."/>
            <person name="Gujja S."/>
            <person name="Hansen M."/>
            <person name="Howarth C."/>
            <person name="Imamovic A."/>
            <person name="Ireland A."/>
            <person name="Larimer J."/>
            <person name="McCowan C."/>
            <person name="Murphy C."/>
            <person name="Pearson M."/>
            <person name="Poon T.W."/>
            <person name="Priest M."/>
            <person name="Roberts A."/>
            <person name="Saif S."/>
            <person name="Shea T."/>
            <person name="Sisk P."/>
            <person name="Sykes S."/>
            <person name="Wortman J."/>
            <person name="Nusbaum C."/>
            <person name="Birren B."/>
        </authorList>
    </citation>
    <scope>NUCLEOTIDE SEQUENCE [LARGE SCALE GENOMIC DNA]</scope>
    <source>
        <strain evidence="5 6">3_1_6</strain>
    </source>
</reference>
<feature type="domain" description="GGDEF" evidence="4">
    <location>
        <begin position="438"/>
        <end position="570"/>
    </location>
</feature>
<dbReference type="PROSITE" id="PS50887">
    <property type="entry name" value="GGDEF"/>
    <property type="match status" value="1"/>
</dbReference>
<dbReference type="OrthoDB" id="23692at2"/>
<dbReference type="NCBIfam" id="TIGR00254">
    <property type="entry name" value="GGDEF"/>
    <property type="match status" value="1"/>
</dbReference>
<feature type="transmembrane region" description="Helical" evidence="1">
    <location>
        <begin position="63"/>
        <end position="84"/>
    </location>
</feature>
<dbReference type="CDD" id="cd01949">
    <property type="entry name" value="GGDEF"/>
    <property type="match status" value="1"/>
</dbReference>
<dbReference type="InterPro" id="IPR035965">
    <property type="entry name" value="PAS-like_dom_sf"/>
</dbReference>
<evidence type="ECO:0000313" key="6">
    <source>
        <dbReference type="Proteomes" id="UP000006034"/>
    </source>
</evidence>
<dbReference type="eggNOG" id="COG2199">
    <property type="taxonomic scope" value="Bacteria"/>
</dbReference>
<dbReference type="GO" id="GO:0016020">
    <property type="term" value="C:membrane"/>
    <property type="evidence" value="ECO:0007669"/>
    <property type="project" value="InterPro"/>
</dbReference>
<dbReference type="GO" id="GO:0007165">
    <property type="term" value="P:signal transduction"/>
    <property type="evidence" value="ECO:0007669"/>
    <property type="project" value="InterPro"/>
</dbReference>
<dbReference type="Proteomes" id="UP000006034">
    <property type="component" value="Unassembled WGS sequence"/>
</dbReference>
<accession>E5Y1M0</accession>
<evidence type="ECO:0000256" key="1">
    <source>
        <dbReference type="SAM" id="Phobius"/>
    </source>
</evidence>
<feature type="domain" description="PAC" evidence="2">
    <location>
        <begin position="218"/>
        <end position="269"/>
    </location>
</feature>
<dbReference type="HOGENOM" id="CLU_477919_0_0_7"/>
<proteinExistence type="predicted"/>
<dbReference type="InterPro" id="IPR003660">
    <property type="entry name" value="HAMP_dom"/>
</dbReference>
<dbReference type="SMART" id="SM00091">
    <property type="entry name" value="PAS"/>
    <property type="match status" value="1"/>
</dbReference>
<dbReference type="SUPFAM" id="SSF55073">
    <property type="entry name" value="Nucleotide cyclase"/>
    <property type="match status" value="1"/>
</dbReference>
<dbReference type="SMART" id="SM00086">
    <property type="entry name" value="PAC"/>
    <property type="match status" value="2"/>
</dbReference>
<dbReference type="PROSITE" id="PS50113">
    <property type="entry name" value="PAC"/>
    <property type="match status" value="2"/>
</dbReference>
<dbReference type="NCBIfam" id="TIGR00229">
    <property type="entry name" value="sensory_box"/>
    <property type="match status" value="1"/>
</dbReference>
<dbReference type="InterPro" id="IPR013655">
    <property type="entry name" value="PAS_fold_3"/>
</dbReference>
<feature type="domain" description="HAMP" evidence="3">
    <location>
        <begin position="85"/>
        <end position="137"/>
    </location>
</feature>
<sequence>MSNSPISSSRIDSKDESWLLLLSDPSAEKAKMRSKLVFFSCCTLMTMIPAIAALVLYPLGQVFAALISLILAGAGLAGGFCLYVNRMLRPTHHIATAIERFRRGDSAVRCPEKAPGLLGLLGERVNLFLSQIQEGRKELMRVAPHIDIIAHNLPGGLLCCAEDFELRFVSDGMLRLLRCSREEITGRYGNNWKNIVHPDDFAFTVAHLNEQRKIQPEYRLSYRIQRADGSSCWVMESSRLTVNADGVPEYVCIIIDDTEQKIIENRRIAVERQYRRALQSVCEMLIQVDLTNDLVLSEYVRWGASSRFPRGENYSQCCVEFMQECVHPDDRGTFSAAFCRKNLHLQNMDEDAPVTYLEYRIKEPSGNYHWVAGTLVPLEDEATHTITAISYVVDIDERRRREDAVIDKSRRDGLTGLLNRNAMFELIASTLEGLGHKGRHSLFMIDLDNFKAINDNFGHVFGDAVLREVADGIRSVFRPTDALARIGGDEFLVFLENVDKPDVLARKAGEVVSTLHKSYIGPSQNFPLSCSVGISVYPDDGRTVIDLFKSADAAMYASKQHGKDRYSFRE</sequence>
<dbReference type="InterPro" id="IPR052155">
    <property type="entry name" value="Biofilm_reg_signaling"/>
</dbReference>
<dbReference type="Gene3D" id="3.30.70.270">
    <property type="match status" value="1"/>
</dbReference>
<dbReference type="GeneID" id="78087122"/>
<name>E5Y1M0_BILW3</name>
<feature type="domain" description="PAC" evidence="2">
    <location>
        <begin position="355"/>
        <end position="407"/>
    </location>
</feature>
<dbReference type="InterPro" id="IPR029787">
    <property type="entry name" value="Nucleotide_cyclase"/>
</dbReference>
<organism evidence="5 6">
    <name type="scientific">Bilophila wadsworthia (strain 3_1_6)</name>
    <dbReference type="NCBI Taxonomy" id="563192"/>
    <lineage>
        <taxon>Bacteria</taxon>
        <taxon>Pseudomonadati</taxon>
        <taxon>Thermodesulfobacteriota</taxon>
        <taxon>Desulfovibrionia</taxon>
        <taxon>Desulfovibrionales</taxon>
        <taxon>Desulfovibrionaceae</taxon>
        <taxon>Bilophila</taxon>
    </lineage>
</organism>
<dbReference type="STRING" id="563192.HMPREF0179_00079"/>
<dbReference type="RefSeq" id="WP_005023980.1">
    <property type="nucleotide sequence ID" value="NZ_KE150239.1"/>
</dbReference>
<comment type="caution">
    <text evidence="5">The sequence shown here is derived from an EMBL/GenBank/DDBJ whole genome shotgun (WGS) entry which is preliminary data.</text>
</comment>
<dbReference type="InterPro" id="IPR043128">
    <property type="entry name" value="Rev_trsase/Diguanyl_cyclase"/>
</dbReference>
<evidence type="ECO:0000259" key="4">
    <source>
        <dbReference type="PROSITE" id="PS50887"/>
    </source>
</evidence>
<dbReference type="EMBL" id="ADCP02000002">
    <property type="protein sequence ID" value="EFV46127.1"/>
    <property type="molecule type" value="Genomic_DNA"/>
</dbReference>
<dbReference type="CDD" id="cd00130">
    <property type="entry name" value="PAS"/>
    <property type="match status" value="1"/>
</dbReference>
<dbReference type="Gene3D" id="3.30.450.20">
    <property type="entry name" value="PAS domain"/>
    <property type="match status" value="2"/>
</dbReference>
<dbReference type="InterPro" id="IPR000700">
    <property type="entry name" value="PAS-assoc_C"/>
</dbReference>
<dbReference type="SMART" id="SM00267">
    <property type="entry name" value="GGDEF"/>
    <property type="match status" value="1"/>
</dbReference>
<evidence type="ECO:0000313" key="5">
    <source>
        <dbReference type="EMBL" id="EFV46127.1"/>
    </source>
</evidence>
<evidence type="ECO:0000259" key="3">
    <source>
        <dbReference type="PROSITE" id="PS50885"/>
    </source>
</evidence>
<feature type="transmembrane region" description="Helical" evidence="1">
    <location>
        <begin position="36"/>
        <end position="57"/>
    </location>
</feature>
<dbReference type="AlphaFoldDB" id="E5Y1M0"/>
<dbReference type="InterPro" id="IPR000160">
    <property type="entry name" value="GGDEF_dom"/>
</dbReference>
<dbReference type="SUPFAM" id="SSF55785">
    <property type="entry name" value="PYP-like sensor domain (PAS domain)"/>
    <property type="match status" value="2"/>
</dbReference>
<reference evidence="5 6" key="1">
    <citation type="submission" date="2010-10" db="EMBL/GenBank/DDBJ databases">
        <authorList>
            <consortium name="The Broad Institute Genome Sequencing Platform"/>
            <person name="Ward D."/>
            <person name="Earl A."/>
            <person name="Feldgarden M."/>
            <person name="Young S.K."/>
            <person name="Gargeya S."/>
            <person name="Zeng Q."/>
            <person name="Alvarado L."/>
            <person name="Berlin A."/>
            <person name="Bochicchio J."/>
            <person name="Chapman S.B."/>
            <person name="Chen Z."/>
            <person name="Freedman E."/>
            <person name="Gellesch M."/>
            <person name="Goldberg J."/>
            <person name="Griggs A."/>
            <person name="Gujja S."/>
            <person name="Heilman E."/>
            <person name="Heiman D."/>
            <person name="Howarth C."/>
            <person name="Mehta T."/>
            <person name="Neiman D."/>
            <person name="Pearson M."/>
            <person name="Roberts A."/>
            <person name="Saif S."/>
            <person name="Shea T."/>
            <person name="Shenoy N."/>
            <person name="Sisk P."/>
            <person name="Stolte C."/>
            <person name="Sykes S."/>
            <person name="White J."/>
            <person name="Yandava C."/>
            <person name="Allen-Vercoe E."/>
            <person name="Sibley C."/>
            <person name="Ambrose C.E."/>
            <person name="Strauss J."/>
            <person name="Daigneault M."/>
            <person name="Haas B."/>
            <person name="Nusbaum C."/>
            <person name="Birren B."/>
        </authorList>
    </citation>
    <scope>NUCLEOTIDE SEQUENCE [LARGE SCALE GENOMIC DNA]</scope>
    <source>
        <strain evidence="5 6">3_1_6</strain>
    </source>
</reference>